<name>A0AAQ3NBL7_VIGMU</name>
<reference evidence="1 2" key="1">
    <citation type="journal article" date="2023" name="Life. Sci Alliance">
        <title>Evolutionary insights into 3D genome organization and epigenetic landscape of Vigna mungo.</title>
        <authorList>
            <person name="Junaid A."/>
            <person name="Singh B."/>
            <person name="Bhatia S."/>
        </authorList>
    </citation>
    <scope>NUCLEOTIDE SEQUENCE [LARGE SCALE GENOMIC DNA]</scope>
    <source>
        <strain evidence="1">Urdbean</strain>
    </source>
</reference>
<dbReference type="Proteomes" id="UP001374535">
    <property type="component" value="Chromosome 6"/>
</dbReference>
<accession>A0AAQ3NBL7</accession>
<gene>
    <name evidence="1" type="ORF">V8G54_019897</name>
</gene>
<dbReference type="EMBL" id="CP144695">
    <property type="protein sequence ID" value="WVZ06551.1"/>
    <property type="molecule type" value="Genomic_DNA"/>
</dbReference>
<sequence length="101" mass="12225">MKDCFFCLRVAVIHTKYYLHLIRVMDMQFFQTLQMRKYIRWDHSISLLVPSNSNFFILPKDFPEKLVLQIQFPSSQNNPLELYALNIRKNPCRRRNSELLC</sequence>
<keyword evidence="2" id="KW-1185">Reference proteome</keyword>
<proteinExistence type="predicted"/>
<dbReference type="AlphaFoldDB" id="A0AAQ3NBL7"/>
<evidence type="ECO:0000313" key="2">
    <source>
        <dbReference type="Proteomes" id="UP001374535"/>
    </source>
</evidence>
<organism evidence="1 2">
    <name type="scientific">Vigna mungo</name>
    <name type="common">Black gram</name>
    <name type="synonym">Phaseolus mungo</name>
    <dbReference type="NCBI Taxonomy" id="3915"/>
    <lineage>
        <taxon>Eukaryota</taxon>
        <taxon>Viridiplantae</taxon>
        <taxon>Streptophyta</taxon>
        <taxon>Embryophyta</taxon>
        <taxon>Tracheophyta</taxon>
        <taxon>Spermatophyta</taxon>
        <taxon>Magnoliopsida</taxon>
        <taxon>eudicotyledons</taxon>
        <taxon>Gunneridae</taxon>
        <taxon>Pentapetalae</taxon>
        <taxon>rosids</taxon>
        <taxon>fabids</taxon>
        <taxon>Fabales</taxon>
        <taxon>Fabaceae</taxon>
        <taxon>Papilionoideae</taxon>
        <taxon>50 kb inversion clade</taxon>
        <taxon>NPAAA clade</taxon>
        <taxon>indigoferoid/millettioid clade</taxon>
        <taxon>Phaseoleae</taxon>
        <taxon>Vigna</taxon>
    </lineage>
</organism>
<protein>
    <submittedName>
        <fullName evidence="1">Uncharacterized protein</fullName>
    </submittedName>
</protein>
<evidence type="ECO:0000313" key="1">
    <source>
        <dbReference type="EMBL" id="WVZ06551.1"/>
    </source>
</evidence>